<name>A0A2T0QA13_9ACTN</name>
<evidence type="ECO:0000256" key="1">
    <source>
        <dbReference type="SAM" id="MobiDB-lite"/>
    </source>
</evidence>
<accession>A0A2T0QA13</accession>
<gene>
    <name evidence="3" type="ORF">CLV72_102281</name>
</gene>
<keyword evidence="2" id="KW-0812">Transmembrane</keyword>
<comment type="caution">
    <text evidence="3">The sequence shown here is derived from an EMBL/GenBank/DDBJ whole genome shotgun (WGS) entry which is preliminary data.</text>
</comment>
<keyword evidence="2" id="KW-1133">Transmembrane helix</keyword>
<dbReference type="Proteomes" id="UP000237846">
    <property type="component" value="Unassembled WGS sequence"/>
</dbReference>
<feature type="compositionally biased region" description="Basic and acidic residues" evidence="1">
    <location>
        <begin position="105"/>
        <end position="115"/>
    </location>
</feature>
<organism evidence="3 4">
    <name type="scientific">Allonocardiopsis opalescens</name>
    <dbReference type="NCBI Taxonomy" id="1144618"/>
    <lineage>
        <taxon>Bacteria</taxon>
        <taxon>Bacillati</taxon>
        <taxon>Actinomycetota</taxon>
        <taxon>Actinomycetes</taxon>
        <taxon>Streptosporangiales</taxon>
        <taxon>Allonocardiopsis</taxon>
    </lineage>
</organism>
<evidence type="ECO:0000313" key="3">
    <source>
        <dbReference type="EMBL" id="PRY00650.1"/>
    </source>
</evidence>
<dbReference type="AlphaFoldDB" id="A0A2T0QA13"/>
<proteinExistence type="predicted"/>
<keyword evidence="2" id="KW-0472">Membrane</keyword>
<sequence length="115" mass="12505">MQTDDRLPAVLGSLAWAAALVVLLLRGDSLAEQDRWWIWVCVTGLALGLFAILYIPRLHRKRAEAEERGRARRARREAERRRAGQALDGAAPDPAGGPVPGTAPDGERARRSASG</sequence>
<evidence type="ECO:0000313" key="4">
    <source>
        <dbReference type="Proteomes" id="UP000237846"/>
    </source>
</evidence>
<feature type="transmembrane region" description="Helical" evidence="2">
    <location>
        <begin position="36"/>
        <end position="55"/>
    </location>
</feature>
<dbReference type="EMBL" id="PVZC01000002">
    <property type="protein sequence ID" value="PRY00650.1"/>
    <property type="molecule type" value="Genomic_DNA"/>
</dbReference>
<evidence type="ECO:0000256" key="2">
    <source>
        <dbReference type="SAM" id="Phobius"/>
    </source>
</evidence>
<protein>
    <submittedName>
        <fullName evidence="3">Uncharacterized protein DUF2530</fullName>
    </submittedName>
</protein>
<feature type="compositionally biased region" description="Low complexity" evidence="1">
    <location>
        <begin position="84"/>
        <end position="104"/>
    </location>
</feature>
<feature type="region of interest" description="Disordered" evidence="1">
    <location>
        <begin position="62"/>
        <end position="115"/>
    </location>
</feature>
<reference evidence="3 4" key="1">
    <citation type="submission" date="2018-03" db="EMBL/GenBank/DDBJ databases">
        <title>Genomic Encyclopedia of Archaeal and Bacterial Type Strains, Phase II (KMG-II): from individual species to whole genera.</title>
        <authorList>
            <person name="Goeker M."/>
        </authorList>
    </citation>
    <scope>NUCLEOTIDE SEQUENCE [LARGE SCALE GENOMIC DNA]</scope>
    <source>
        <strain evidence="3 4">DSM 45601</strain>
    </source>
</reference>
<feature type="transmembrane region" description="Helical" evidence="2">
    <location>
        <begin position="7"/>
        <end position="24"/>
    </location>
</feature>
<keyword evidence="4" id="KW-1185">Reference proteome</keyword>